<name>A0A1H3BAT9_9PSEU</name>
<evidence type="ECO:0000256" key="6">
    <source>
        <dbReference type="ARBA" id="ARBA00022729"/>
    </source>
</evidence>
<comment type="similarity">
    <text evidence="2 14">Belongs to the peptidase M14 family.</text>
</comment>
<comment type="cofactor">
    <cofactor evidence="1">
        <name>Zn(2+)</name>
        <dbReference type="ChEBI" id="CHEBI:29105"/>
    </cofactor>
</comment>
<evidence type="ECO:0000256" key="4">
    <source>
        <dbReference type="ARBA" id="ARBA00022670"/>
    </source>
</evidence>
<dbReference type="PANTHER" id="PTHR11705">
    <property type="entry name" value="PROTEASE FAMILY M14 CARBOXYPEPTIDASE A,B"/>
    <property type="match status" value="1"/>
</dbReference>
<dbReference type="Gene3D" id="3.40.630.10">
    <property type="entry name" value="Zn peptidases"/>
    <property type="match status" value="1"/>
</dbReference>
<dbReference type="Pfam" id="PF20773">
    <property type="entry name" value="InhA-like_MAM"/>
    <property type="match status" value="2"/>
</dbReference>
<sequence length="1002" mass="107665">MSRSASLISALILGLAVAVPAIPAQSVESSAGQAVELYGLDAPRGTGGKLRELGLDVIRSEAAGDAERVELTATRSDLDVVANLGLEAEPVRDPQGRTQAVAAGAQAASGYQVWRSYSEPGGIADQLTEIAQRNPDLVKLVSIGKSVQGRDILAVKVTAGARALPDGSRPAVLYSATQHAREWISTEVDMRLLKRVVGDRQAFAELLNSTELWFVPVMNPDGYDFTFTEGNRLWRKNLRDNDGDGKITNADGVDLNRNFATNFGYDDEGSSRPPGSQRYRGTGPNSEPETRAMDGLLSRIKFRFQINYHSYAGMLLRPARWQIATKTADDPVYSALAGDYANPAVPGFDPDASTDTNNGETVDHAHGAYGTIAWTAELEEGCDGCGFVFPDDDRLVQEEFEKNLPFALDLAKSAPDPANPVSHLGNEAPDFVVDGFDVSYGTDQEVQVDAKRELGPVQLHYEINKGPDISVPTEEWAGGERYGKGYDTYFHRMRGKVTGAKPGDEVTVWFIAQSGRSEEFTYTVADDIGGDVLVLAAEDVTGTDPDQQGDKAKYAGDYVAALERAGYSADVYDMDARGRNAPHPLGVLSHYKAVIWETGDDVVPRDKGQQPGTISRAGVRTELAVRDYLNEGGKLLHTGKNPSYAQNNDGAFTYQPHPELGECVAPDEPQCIPVFNDFQQYYLGAYLFFDNGGTDPGKAKPYALAGRGGGFDGFAATLRPSHTAAYLATSQFLPPEQFPQFAGSAQLGWDGPGPTDPHSGTSQVYSGPTDGAWTRLTRTIDLTGKSSGELSFWVSMKTEADFDYFAVEARTVGQDDWTTLPDKGGHTVQSTGGSCPGGWRSIHPFVQHYQGANCEPTGSSGAWHAATGDSGGWQEWKLDLSAYAGKQVEISLSSIGDDGIPVAGVFLDDVRVTLDGTTAAETSFEDGLGGWTIGGPPAGSPPMVNNWERRDRGITAGAGITTEDTVYIGFGAESLTTPQMRADLVRRSMAHLLGGTQRQWPN</sequence>
<keyword evidence="19" id="KW-1185">Reference proteome</keyword>
<dbReference type="SUPFAM" id="SSF53187">
    <property type="entry name" value="Zn-dependent exopeptidases"/>
    <property type="match status" value="1"/>
</dbReference>
<feature type="signal peptide" evidence="16">
    <location>
        <begin position="1"/>
        <end position="26"/>
    </location>
</feature>
<evidence type="ECO:0000256" key="9">
    <source>
        <dbReference type="ARBA" id="ARBA00023049"/>
    </source>
</evidence>
<comment type="catalytic activity">
    <reaction evidence="10">
        <text>Releases a C-terminal residue, which may be hydrophobic or positively charged.</text>
        <dbReference type="EC" id="3.4.17.18"/>
    </reaction>
</comment>
<evidence type="ECO:0000256" key="7">
    <source>
        <dbReference type="ARBA" id="ARBA00022801"/>
    </source>
</evidence>
<dbReference type="AlphaFoldDB" id="A0A1H3BAT9"/>
<organism evidence="18 19">
    <name type="scientific">Saccharopolyspora shandongensis</name>
    <dbReference type="NCBI Taxonomy" id="418495"/>
    <lineage>
        <taxon>Bacteria</taxon>
        <taxon>Bacillati</taxon>
        <taxon>Actinomycetota</taxon>
        <taxon>Actinomycetes</taxon>
        <taxon>Pseudonocardiales</taxon>
        <taxon>Pseudonocardiaceae</taxon>
        <taxon>Saccharopolyspora</taxon>
    </lineage>
</organism>
<keyword evidence="6 16" id="KW-0732">Signal</keyword>
<feature type="active site" description="Proton donor/acceptor" evidence="14">
    <location>
        <position position="379"/>
    </location>
</feature>
<keyword evidence="3" id="KW-0121">Carboxypeptidase</keyword>
<dbReference type="GO" id="GO:0004181">
    <property type="term" value="F:metallocarboxypeptidase activity"/>
    <property type="evidence" value="ECO:0007669"/>
    <property type="project" value="InterPro"/>
</dbReference>
<evidence type="ECO:0000256" key="12">
    <source>
        <dbReference type="ARBA" id="ARBA00066554"/>
    </source>
</evidence>
<evidence type="ECO:0000256" key="2">
    <source>
        <dbReference type="ARBA" id="ARBA00005988"/>
    </source>
</evidence>
<evidence type="ECO:0000259" key="17">
    <source>
        <dbReference type="PROSITE" id="PS52035"/>
    </source>
</evidence>
<evidence type="ECO:0000256" key="1">
    <source>
        <dbReference type="ARBA" id="ARBA00001947"/>
    </source>
</evidence>
<reference evidence="19" key="1">
    <citation type="submission" date="2016-10" db="EMBL/GenBank/DDBJ databases">
        <authorList>
            <person name="Varghese N."/>
            <person name="Submissions S."/>
        </authorList>
    </citation>
    <scope>NUCLEOTIDE SEQUENCE [LARGE SCALE GENOMIC DNA]</scope>
    <source>
        <strain evidence="19">CGMCC 4.3530</strain>
    </source>
</reference>
<dbReference type="GO" id="GO:0008270">
    <property type="term" value="F:zinc ion binding"/>
    <property type="evidence" value="ECO:0007669"/>
    <property type="project" value="InterPro"/>
</dbReference>
<keyword evidence="5" id="KW-0479">Metal-binding</keyword>
<evidence type="ECO:0000256" key="13">
    <source>
        <dbReference type="ARBA" id="ARBA00074273"/>
    </source>
</evidence>
<dbReference type="CDD" id="cd03859">
    <property type="entry name" value="M14_CPT"/>
    <property type="match status" value="1"/>
</dbReference>
<dbReference type="Proteomes" id="UP000199529">
    <property type="component" value="Unassembled WGS sequence"/>
</dbReference>
<dbReference type="EMBL" id="FNOK01000010">
    <property type="protein sequence ID" value="SDX38895.1"/>
    <property type="molecule type" value="Genomic_DNA"/>
</dbReference>
<feature type="chain" id="PRO_5011725137" description="Zinc carboxypeptidase" evidence="16">
    <location>
        <begin position="27"/>
        <end position="1002"/>
    </location>
</feature>
<gene>
    <name evidence="18" type="ORF">SAMN05216215_1010123</name>
</gene>
<dbReference type="GO" id="GO:0006508">
    <property type="term" value="P:proteolysis"/>
    <property type="evidence" value="ECO:0007669"/>
    <property type="project" value="UniProtKB-KW"/>
</dbReference>
<accession>A0A1H3BAT9</accession>
<evidence type="ECO:0000313" key="19">
    <source>
        <dbReference type="Proteomes" id="UP000199529"/>
    </source>
</evidence>
<dbReference type="InterPro" id="IPR057246">
    <property type="entry name" value="CARBOXYPEPT_ZN_1"/>
</dbReference>
<dbReference type="InterPro" id="IPR000834">
    <property type="entry name" value="Peptidase_M14"/>
</dbReference>
<dbReference type="PROSITE" id="PS00132">
    <property type="entry name" value="CARBOXYPEPT_ZN_1"/>
    <property type="match status" value="1"/>
</dbReference>
<dbReference type="STRING" id="418495.SAMN05216215_1010123"/>
<dbReference type="InterPro" id="IPR033810">
    <property type="entry name" value="Carboxypeptidase_T"/>
</dbReference>
<evidence type="ECO:0000256" key="16">
    <source>
        <dbReference type="SAM" id="SignalP"/>
    </source>
</evidence>
<keyword evidence="9" id="KW-0482">Metalloprotease</keyword>
<evidence type="ECO:0000313" key="18">
    <source>
        <dbReference type="EMBL" id="SDX38895.1"/>
    </source>
</evidence>
<keyword evidence="8" id="KW-0862">Zinc</keyword>
<evidence type="ECO:0000256" key="3">
    <source>
        <dbReference type="ARBA" id="ARBA00022645"/>
    </source>
</evidence>
<dbReference type="SMART" id="SM00631">
    <property type="entry name" value="Zn_pept"/>
    <property type="match status" value="1"/>
</dbReference>
<dbReference type="FunFam" id="3.40.630.10:FF:000084">
    <property type="entry name" value="Carboxypeptidase B2"/>
    <property type="match status" value="1"/>
</dbReference>
<feature type="domain" description="Peptidase M14" evidence="17">
    <location>
        <begin position="113"/>
        <end position="414"/>
    </location>
</feature>
<comment type="function">
    <text evidence="11">Carboxypeptidase that possesses the specificities of both mammalian Cpase A and B. Thus shows broad substrate specificity, being able to cleave Cbz-Gly-Leu, Cbz-Gly-Val, Cbz-Gly-Phe, Cbz-Gly-Lys and Bz-Gly-Arg in vitro.</text>
</comment>
<dbReference type="EC" id="3.4.17.18" evidence="12"/>
<feature type="region of interest" description="Disordered" evidence="15">
    <location>
        <begin position="743"/>
        <end position="770"/>
    </location>
</feature>
<dbReference type="PROSITE" id="PS52035">
    <property type="entry name" value="PEPTIDASE_M14"/>
    <property type="match status" value="1"/>
</dbReference>
<protein>
    <recommendedName>
        <fullName evidence="13">Zinc carboxypeptidase</fullName>
        <ecNumber evidence="12">3.4.17.18</ecNumber>
    </recommendedName>
</protein>
<evidence type="ECO:0000256" key="11">
    <source>
        <dbReference type="ARBA" id="ARBA00055464"/>
    </source>
</evidence>
<evidence type="ECO:0000256" key="14">
    <source>
        <dbReference type="PROSITE-ProRule" id="PRU01379"/>
    </source>
</evidence>
<evidence type="ECO:0000256" key="15">
    <source>
        <dbReference type="SAM" id="MobiDB-lite"/>
    </source>
</evidence>
<dbReference type="PRINTS" id="PR00765">
    <property type="entry name" value="CRBOXYPTASEA"/>
</dbReference>
<dbReference type="Pfam" id="PF00246">
    <property type="entry name" value="Peptidase_M14"/>
    <property type="match status" value="1"/>
</dbReference>
<evidence type="ECO:0000256" key="8">
    <source>
        <dbReference type="ARBA" id="ARBA00022833"/>
    </source>
</evidence>
<dbReference type="GO" id="GO:0005615">
    <property type="term" value="C:extracellular space"/>
    <property type="evidence" value="ECO:0007669"/>
    <property type="project" value="TreeGrafter"/>
</dbReference>
<keyword evidence="4" id="KW-0645">Protease</keyword>
<proteinExistence type="inferred from homology"/>
<keyword evidence="7" id="KW-0378">Hydrolase</keyword>
<dbReference type="PANTHER" id="PTHR11705:SF143">
    <property type="entry name" value="SLL0236 PROTEIN"/>
    <property type="match status" value="1"/>
</dbReference>
<dbReference type="RefSeq" id="WP_218157312.1">
    <property type="nucleotide sequence ID" value="NZ_FNOK01000010.1"/>
</dbReference>
<feature type="region of interest" description="Disordered" evidence="15">
    <location>
        <begin position="263"/>
        <end position="290"/>
    </location>
</feature>
<evidence type="ECO:0000256" key="10">
    <source>
        <dbReference type="ARBA" id="ARBA00050859"/>
    </source>
</evidence>
<evidence type="ECO:0000256" key="5">
    <source>
        <dbReference type="ARBA" id="ARBA00022723"/>
    </source>
</evidence>